<gene>
    <name evidence="4" type="ORF">V5799_011156</name>
</gene>
<name>A0AAQ4EI65_AMBAM</name>
<comment type="subcellular location">
    <subcellularLocation>
        <location evidence="1">Nucleus</location>
    </subcellularLocation>
</comment>
<sequence length="134" mass="14867">MRVNAKLLANYQRQTVCLVGRVLQCEPQGMSFKMESPDKQVVQIIMKKPIQEPLEGIIEVVGEVTAKLAIVCESYVLFPPALADNFDVATNNSRLKTARKTGQVTNKPPDMASYNAVVESLQNSRDYYPTMASS</sequence>
<evidence type="ECO:0000256" key="2">
    <source>
        <dbReference type="ARBA" id="ARBA00009761"/>
    </source>
</evidence>
<dbReference type="SUPFAM" id="SSF50249">
    <property type="entry name" value="Nucleic acid-binding proteins"/>
    <property type="match status" value="1"/>
</dbReference>
<proteinExistence type="inferred from homology"/>
<dbReference type="GO" id="GO:0003697">
    <property type="term" value="F:single-stranded DNA binding"/>
    <property type="evidence" value="ECO:0007669"/>
    <property type="project" value="TreeGrafter"/>
</dbReference>
<comment type="caution">
    <text evidence="4">The sequence shown here is derived from an EMBL/GenBank/DDBJ whole genome shotgun (WGS) entry which is preliminary data.</text>
</comment>
<dbReference type="PANTHER" id="PTHR15114">
    <property type="entry name" value="REPLICATION PROTEIN A3"/>
    <property type="match status" value="1"/>
</dbReference>
<dbReference type="Pfam" id="PF08661">
    <property type="entry name" value="Rep_fac-A_3"/>
    <property type="match status" value="1"/>
</dbReference>
<dbReference type="Gene3D" id="2.40.50.140">
    <property type="entry name" value="Nucleic acid-binding proteins"/>
    <property type="match status" value="1"/>
</dbReference>
<dbReference type="InterPro" id="IPR013970">
    <property type="entry name" value="Rfa2"/>
</dbReference>
<dbReference type="Proteomes" id="UP001321473">
    <property type="component" value="Unassembled WGS sequence"/>
</dbReference>
<dbReference type="PANTHER" id="PTHR15114:SF1">
    <property type="entry name" value="REPLICATION PROTEIN A 14 KDA SUBUNIT"/>
    <property type="match status" value="1"/>
</dbReference>
<dbReference type="EMBL" id="JARKHS020015573">
    <property type="protein sequence ID" value="KAK8774311.1"/>
    <property type="molecule type" value="Genomic_DNA"/>
</dbReference>
<accession>A0AAQ4EI65</accession>
<dbReference type="GO" id="GO:0035861">
    <property type="term" value="C:site of double-strand break"/>
    <property type="evidence" value="ECO:0007669"/>
    <property type="project" value="TreeGrafter"/>
</dbReference>
<protein>
    <submittedName>
        <fullName evidence="4">Uncharacterized protein</fullName>
    </submittedName>
</protein>
<evidence type="ECO:0000313" key="4">
    <source>
        <dbReference type="EMBL" id="KAK8774311.1"/>
    </source>
</evidence>
<dbReference type="GO" id="GO:0000724">
    <property type="term" value="P:double-strand break repair via homologous recombination"/>
    <property type="evidence" value="ECO:0007669"/>
    <property type="project" value="TreeGrafter"/>
</dbReference>
<keyword evidence="5" id="KW-1185">Reference proteome</keyword>
<dbReference type="GO" id="GO:0003684">
    <property type="term" value="F:damaged DNA binding"/>
    <property type="evidence" value="ECO:0007669"/>
    <property type="project" value="TreeGrafter"/>
</dbReference>
<keyword evidence="3" id="KW-0539">Nucleus</keyword>
<dbReference type="GO" id="GO:0006298">
    <property type="term" value="P:mismatch repair"/>
    <property type="evidence" value="ECO:0007669"/>
    <property type="project" value="TreeGrafter"/>
</dbReference>
<dbReference type="InterPro" id="IPR012340">
    <property type="entry name" value="NA-bd_OB-fold"/>
</dbReference>
<evidence type="ECO:0000256" key="1">
    <source>
        <dbReference type="ARBA" id="ARBA00004123"/>
    </source>
</evidence>
<dbReference type="GO" id="GO:0006284">
    <property type="term" value="P:base-excision repair"/>
    <property type="evidence" value="ECO:0007669"/>
    <property type="project" value="TreeGrafter"/>
</dbReference>
<dbReference type="GO" id="GO:0006260">
    <property type="term" value="P:DNA replication"/>
    <property type="evidence" value="ECO:0007669"/>
    <property type="project" value="InterPro"/>
</dbReference>
<organism evidence="4 5">
    <name type="scientific">Amblyomma americanum</name>
    <name type="common">Lone star tick</name>
    <dbReference type="NCBI Taxonomy" id="6943"/>
    <lineage>
        <taxon>Eukaryota</taxon>
        <taxon>Metazoa</taxon>
        <taxon>Ecdysozoa</taxon>
        <taxon>Arthropoda</taxon>
        <taxon>Chelicerata</taxon>
        <taxon>Arachnida</taxon>
        <taxon>Acari</taxon>
        <taxon>Parasitiformes</taxon>
        <taxon>Ixodida</taxon>
        <taxon>Ixodoidea</taxon>
        <taxon>Ixodidae</taxon>
        <taxon>Amblyomminae</taxon>
        <taxon>Amblyomma</taxon>
    </lineage>
</organism>
<reference evidence="4 5" key="1">
    <citation type="journal article" date="2023" name="Arcadia Sci">
        <title>De novo assembly of a long-read Amblyomma americanum tick genome.</title>
        <authorList>
            <person name="Chou S."/>
            <person name="Poskanzer K.E."/>
            <person name="Rollins M."/>
            <person name="Thuy-Boun P.S."/>
        </authorList>
    </citation>
    <scope>NUCLEOTIDE SEQUENCE [LARGE SCALE GENOMIC DNA]</scope>
    <source>
        <strain evidence="4">F_SG_1</strain>
        <tissue evidence="4">Salivary glands</tissue>
    </source>
</reference>
<dbReference type="GO" id="GO:0005662">
    <property type="term" value="C:DNA replication factor A complex"/>
    <property type="evidence" value="ECO:0007669"/>
    <property type="project" value="TreeGrafter"/>
</dbReference>
<evidence type="ECO:0000313" key="5">
    <source>
        <dbReference type="Proteomes" id="UP001321473"/>
    </source>
</evidence>
<dbReference type="GO" id="GO:0006289">
    <property type="term" value="P:nucleotide-excision repair"/>
    <property type="evidence" value="ECO:0007669"/>
    <property type="project" value="TreeGrafter"/>
</dbReference>
<comment type="similarity">
    <text evidence="2">Belongs to the replication factor A protein 3 family.</text>
</comment>
<dbReference type="AlphaFoldDB" id="A0AAQ4EI65"/>
<evidence type="ECO:0000256" key="3">
    <source>
        <dbReference type="ARBA" id="ARBA00023242"/>
    </source>
</evidence>